<dbReference type="Proteomes" id="UP001231166">
    <property type="component" value="Plasmid pRho-VOC14-C342"/>
</dbReference>
<dbReference type="EMBL" id="JAPWIS010000017">
    <property type="protein sequence ID" value="MCZ4587678.1"/>
    <property type="molecule type" value="Genomic_DNA"/>
</dbReference>
<protein>
    <recommendedName>
        <fullName evidence="6">DUF222 domain-containing protein</fullName>
    </recommendedName>
</protein>
<keyword evidence="3" id="KW-0614">Plasmid</keyword>
<keyword evidence="4" id="KW-1185">Reference proteome</keyword>
<evidence type="ECO:0000313" key="4">
    <source>
        <dbReference type="Proteomes" id="UP001066327"/>
    </source>
</evidence>
<dbReference type="Proteomes" id="UP001066327">
    <property type="component" value="Unassembled WGS sequence"/>
</dbReference>
<evidence type="ECO:0000313" key="2">
    <source>
        <dbReference type="EMBL" id="MCZ4587678.1"/>
    </source>
</evidence>
<reference evidence="2" key="1">
    <citation type="submission" date="2022-12" db="EMBL/GenBank/DDBJ databases">
        <authorList>
            <person name="Krivoruchko A.V."/>
            <person name="Elkin A."/>
        </authorList>
    </citation>
    <scope>NUCLEOTIDE SEQUENCE</scope>
    <source>
        <strain evidence="2">IEGM 249</strain>
    </source>
</reference>
<dbReference type="AlphaFoldDB" id="A0AAX3YQF7"/>
<sequence length="127" mass="14251">MGDPWADHERLADVADLFAEKVDRLLDRVVDSAIRPSRVRSAEQLRDDSTARLLTRIAIEHLAGVDPDLDVQRALRAGTTWEQIGGAVGIGAEAARGRWSTDKPAKPKPDRRSRRRNTVDEQQLSMW</sequence>
<geneLocation type="plasmid" evidence="3 5">
    <name>pRho-VOC14-C342</name>
</geneLocation>
<evidence type="ECO:0000313" key="5">
    <source>
        <dbReference type="Proteomes" id="UP001231166"/>
    </source>
</evidence>
<evidence type="ECO:0008006" key="6">
    <source>
        <dbReference type="Google" id="ProtNLM"/>
    </source>
</evidence>
<dbReference type="RefSeq" id="WP_005573754.1">
    <property type="nucleotide sequence ID" value="NZ_CAJUXZ010000033.1"/>
</dbReference>
<dbReference type="EMBL" id="CP130954">
    <property type="protein sequence ID" value="WLF51326.1"/>
    <property type="molecule type" value="Genomic_DNA"/>
</dbReference>
<feature type="compositionally biased region" description="Basic and acidic residues" evidence="1">
    <location>
        <begin position="95"/>
        <end position="110"/>
    </location>
</feature>
<organism evidence="3 5">
    <name type="scientific">Rhodococcus opacus</name>
    <name type="common">Nocardia opaca</name>
    <dbReference type="NCBI Taxonomy" id="37919"/>
    <lineage>
        <taxon>Bacteria</taxon>
        <taxon>Bacillati</taxon>
        <taxon>Actinomycetota</taxon>
        <taxon>Actinomycetes</taxon>
        <taxon>Mycobacteriales</taxon>
        <taxon>Nocardiaceae</taxon>
        <taxon>Rhodococcus</taxon>
    </lineage>
</organism>
<feature type="region of interest" description="Disordered" evidence="1">
    <location>
        <begin position="92"/>
        <end position="127"/>
    </location>
</feature>
<evidence type="ECO:0000256" key="1">
    <source>
        <dbReference type="SAM" id="MobiDB-lite"/>
    </source>
</evidence>
<name>A0AAX3YQF7_RHOOP</name>
<reference evidence="3" key="2">
    <citation type="submission" date="2023-07" db="EMBL/GenBank/DDBJ databases">
        <title>Genomic analysis of Rhodococcus opacus VOC-14 with glycol ethers degradation activity.</title>
        <authorList>
            <person name="Narkevich D.A."/>
            <person name="Hlushen A.M."/>
            <person name="Akhremchuk A.E."/>
            <person name="Sikolenko M.A."/>
            <person name="Valentovich L.N."/>
        </authorList>
    </citation>
    <scope>NUCLEOTIDE SEQUENCE</scope>
    <source>
        <strain evidence="3">VOC-14</strain>
        <plasmid evidence="3">pRho-VOC14-C342</plasmid>
    </source>
</reference>
<evidence type="ECO:0000313" key="3">
    <source>
        <dbReference type="EMBL" id="WLF51326.1"/>
    </source>
</evidence>
<gene>
    <name evidence="2" type="ORF">O4328_28990</name>
    <name evidence="3" type="ORF">Q5707_38850</name>
</gene>
<proteinExistence type="predicted"/>
<accession>A0AAX3YQF7</accession>